<dbReference type="EMBL" id="JYDQ01004832">
    <property type="protein sequence ID" value="KRX88107.1"/>
    <property type="molecule type" value="Genomic_DNA"/>
</dbReference>
<protein>
    <submittedName>
        <fullName evidence="1">Uncharacterized protein</fullName>
    </submittedName>
</protein>
<proteinExistence type="predicted"/>
<organism evidence="1 2">
    <name type="scientific">Trichinella patagoniensis</name>
    <dbReference type="NCBI Taxonomy" id="990121"/>
    <lineage>
        <taxon>Eukaryota</taxon>
        <taxon>Metazoa</taxon>
        <taxon>Ecdysozoa</taxon>
        <taxon>Nematoda</taxon>
        <taxon>Enoplea</taxon>
        <taxon>Dorylaimia</taxon>
        <taxon>Trichinellida</taxon>
        <taxon>Trichinellidae</taxon>
        <taxon>Trichinella</taxon>
    </lineage>
</organism>
<gene>
    <name evidence="1" type="ORF">T12_3827</name>
</gene>
<evidence type="ECO:0000313" key="2">
    <source>
        <dbReference type="Proteomes" id="UP000054783"/>
    </source>
</evidence>
<sequence>MEENCFKKCQLTKGYCSSSPVSKTATDLKA</sequence>
<comment type="caution">
    <text evidence="1">The sequence shown here is derived from an EMBL/GenBank/DDBJ whole genome shotgun (WGS) entry which is preliminary data.</text>
</comment>
<accession>A0A0V0XJE5</accession>
<dbReference type="Proteomes" id="UP000054783">
    <property type="component" value="Unassembled WGS sequence"/>
</dbReference>
<name>A0A0V0XJE5_9BILA</name>
<keyword evidence="2" id="KW-1185">Reference proteome</keyword>
<dbReference type="AlphaFoldDB" id="A0A0V0XJE5"/>
<reference evidence="1 2" key="1">
    <citation type="submission" date="2015-01" db="EMBL/GenBank/DDBJ databases">
        <title>Evolution of Trichinella species and genotypes.</title>
        <authorList>
            <person name="Korhonen P.K."/>
            <person name="Edoardo P."/>
            <person name="Giuseppe L.R."/>
            <person name="Gasser R.B."/>
        </authorList>
    </citation>
    <scope>NUCLEOTIDE SEQUENCE [LARGE SCALE GENOMIC DNA]</scope>
    <source>
        <strain evidence="1">ISS2496</strain>
    </source>
</reference>
<evidence type="ECO:0000313" key="1">
    <source>
        <dbReference type="EMBL" id="KRX88107.1"/>
    </source>
</evidence>